<feature type="region of interest" description="Disordered" evidence="1">
    <location>
        <begin position="233"/>
        <end position="292"/>
    </location>
</feature>
<feature type="compositionally biased region" description="Low complexity" evidence="1">
    <location>
        <begin position="499"/>
        <end position="509"/>
    </location>
</feature>
<dbReference type="Gene3D" id="1.25.10.10">
    <property type="entry name" value="Leucine-rich Repeat Variant"/>
    <property type="match status" value="2"/>
</dbReference>
<protein>
    <recommendedName>
        <fullName evidence="2">Type II secretion system protein GspE N-terminal domain-containing protein</fullName>
    </recommendedName>
</protein>
<dbReference type="EMBL" id="AP025591">
    <property type="protein sequence ID" value="BDG03814.1"/>
    <property type="molecule type" value="Genomic_DNA"/>
</dbReference>
<feature type="compositionally biased region" description="Low complexity" evidence="1">
    <location>
        <begin position="235"/>
        <end position="246"/>
    </location>
</feature>
<dbReference type="InterPro" id="IPR011989">
    <property type="entry name" value="ARM-like"/>
</dbReference>
<dbReference type="Proteomes" id="UP001162891">
    <property type="component" value="Chromosome"/>
</dbReference>
<organism evidence="3 4">
    <name type="scientific">Anaeromyxobacter oryzae</name>
    <dbReference type="NCBI Taxonomy" id="2918170"/>
    <lineage>
        <taxon>Bacteria</taxon>
        <taxon>Pseudomonadati</taxon>
        <taxon>Myxococcota</taxon>
        <taxon>Myxococcia</taxon>
        <taxon>Myxococcales</taxon>
        <taxon>Cystobacterineae</taxon>
        <taxon>Anaeromyxobacteraceae</taxon>
        <taxon>Anaeromyxobacter</taxon>
    </lineage>
</organism>
<dbReference type="SUPFAM" id="SSF160246">
    <property type="entry name" value="EspE N-terminal domain-like"/>
    <property type="match status" value="1"/>
</dbReference>
<feature type="region of interest" description="Disordered" evidence="1">
    <location>
        <begin position="451"/>
        <end position="516"/>
    </location>
</feature>
<evidence type="ECO:0000313" key="3">
    <source>
        <dbReference type="EMBL" id="BDG03814.1"/>
    </source>
</evidence>
<feature type="compositionally biased region" description="Basic and acidic residues" evidence="1">
    <location>
        <begin position="478"/>
        <end position="494"/>
    </location>
</feature>
<dbReference type="RefSeq" id="WP_248362220.1">
    <property type="nucleotide sequence ID" value="NZ_AP025591.1"/>
</dbReference>
<feature type="domain" description="Type II secretion system protein GspE N-terminal" evidence="2">
    <location>
        <begin position="69"/>
        <end position="144"/>
    </location>
</feature>
<dbReference type="InterPro" id="IPR016024">
    <property type="entry name" value="ARM-type_fold"/>
</dbReference>
<dbReference type="Gene3D" id="3.30.300.160">
    <property type="entry name" value="Type II secretion system, protein E, N-terminal domain"/>
    <property type="match status" value="1"/>
</dbReference>
<proteinExistence type="predicted"/>
<feature type="compositionally biased region" description="Low complexity" evidence="1">
    <location>
        <begin position="169"/>
        <end position="183"/>
    </location>
</feature>
<dbReference type="Pfam" id="PF13646">
    <property type="entry name" value="HEAT_2"/>
    <property type="match status" value="1"/>
</dbReference>
<name>A0ABM7WWD2_9BACT</name>
<dbReference type="InterPro" id="IPR007831">
    <property type="entry name" value="T2SS_GspE_N"/>
</dbReference>
<gene>
    <name evidence="3" type="ORF">AMOR_28100</name>
</gene>
<evidence type="ECO:0000313" key="4">
    <source>
        <dbReference type="Proteomes" id="UP001162891"/>
    </source>
</evidence>
<evidence type="ECO:0000259" key="2">
    <source>
        <dbReference type="Pfam" id="PF05157"/>
    </source>
</evidence>
<feature type="region of interest" description="Disordered" evidence="1">
    <location>
        <begin position="155"/>
        <end position="187"/>
    </location>
</feature>
<evidence type="ECO:0000256" key="1">
    <source>
        <dbReference type="SAM" id="MobiDB-lite"/>
    </source>
</evidence>
<keyword evidence="4" id="KW-1185">Reference proteome</keyword>
<dbReference type="SUPFAM" id="SSF48371">
    <property type="entry name" value="ARM repeat"/>
    <property type="match status" value="1"/>
</dbReference>
<dbReference type="InterPro" id="IPR037257">
    <property type="entry name" value="T2SS_E_N_sf"/>
</dbReference>
<sequence>MPTDLAALLVDEGAVAADAMERAEARRREAGGALDTALLELGLVDEERLVDALSRAADLPPAPAAAWEEADPRARRVFPSRVAERHGLAPFALGDRELSLVATYPVDLALLDEISFMLSLHLTAHVGPEWRVRALIHRLYGGPLEPRLAALAAGTGAPRPADAPPDPAPAAAAPDDGFGAPDASIADAPPVRAARRGFARDASEPLEPLAAALAQALESEDLASLFVDEEDFTREPAAGPAPASPDASEDELAGPPAPASDEVDPRREEEAGDAEPEPAPRAAPDRTAPPRWSLDEARATLAAAPTREEVVLAALRYARDFFEFAAMFAVTRDAVVGHDALGTEDARERCRGVAIYTSDPGLFRTVIDTRAPHLGPMPRGASGNEAILDGLARGTPRTTLVFPVLLRDRTVCVLYADNGEAPVSPRRLGNLLLLLSALGAAFERLIRDRKDRRRGRAAPPARPEPVEGRADSAAQVEPRPHADEGFAAPERPEDAGGWVAPAPAAVTPTRAPPAVPEHVDPWMAHEPGHAALDEVDIDVSDPALVAAAAFDAEDLAAALVETAPGSAARQDAIRRLAGHPAQALPALIARLPGPVETDDAAPEPAALGPIPAALAALGARAVPALLDVVADPDPARRRAATVLLGAAGDPATFSALVERALDADPLVASAAVGALGQHRRDPAMRGVSEKLRRALLSGLPARSASAARALGALRDAEAIPLLVQVLEAMDAAARDAAADALARITLQRLGTDPRRWLGWWKENRGRGRAEWLFSGLTSADRAVRVEAAAELADAAAPPVDYSADAPPAERESAARAWAGWWARSGRIL</sequence>
<accession>A0ABM7WWD2</accession>
<reference evidence="4" key="1">
    <citation type="journal article" date="2022" name="Int. J. Syst. Evol. Microbiol.">
        <title>Anaeromyxobacter oryzae sp. nov., Anaeromyxobacter diazotrophicus sp. nov. and Anaeromyxobacter paludicola sp. nov., isolated from paddy soils.</title>
        <authorList>
            <person name="Itoh H."/>
            <person name="Xu Z."/>
            <person name="Mise K."/>
            <person name="Masuda Y."/>
            <person name="Ushijima N."/>
            <person name="Hayakawa C."/>
            <person name="Shiratori Y."/>
            <person name="Senoo K."/>
        </authorList>
    </citation>
    <scope>NUCLEOTIDE SEQUENCE [LARGE SCALE GENOMIC DNA]</scope>
    <source>
        <strain evidence="4">Red232</strain>
    </source>
</reference>
<feature type="compositionally biased region" description="Low complexity" evidence="1">
    <location>
        <begin position="280"/>
        <end position="291"/>
    </location>
</feature>
<dbReference type="Pfam" id="PF05157">
    <property type="entry name" value="MshEN"/>
    <property type="match status" value="1"/>
</dbReference>